<dbReference type="Proteomes" id="UP001243330">
    <property type="component" value="Unassembled WGS sequence"/>
</dbReference>
<organism evidence="1 2">
    <name type="scientific">Colletotrichum chrysophilum</name>
    <dbReference type="NCBI Taxonomy" id="1836956"/>
    <lineage>
        <taxon>Eukaryota</taxon>
        <taxon>Fungi</taxon>
        <taxon>Dikarya</taxon>
        <taxon>Ascomycota</taxon>
        <taxon>Pezizomycotina</taxon>
        <taxon>Sordariomycetes</taxon>
        <taxon>Hypocreomycetidae</taxon>
        <taxon>Glomerellales</taxon>
        <taxon>Glomerellaceae</taxon>
        <taxon>Colletotrichum</taxon>
        <taxon>Colletotrichum gloeosporioides species complex</taxon>
    </lineage>
</organism>
<dbReference type="EMBL" id="JAQOWY010000434">
    <property type="protein sequence ID" value="KAK1842119.1"/>
    <property type="molecule type" value="Genomic_DNA"/>
</dbReference>
<sequence>MEGAQAWSRSWAGAGRSGFWWRQLPRWEKQVPPTGIGALAGALEHWDGGPFTRSGGALRSMSGSQPAAPEVVGAGFVCLQVGVGAVDRRSPVTNL</sequence>
<keyword evidence="2" id="KW-1185">Reference proteome</keyword>
<proteinExistence type="predicted"/>
<evidence type="ECO:0000313" key="1">
    <source>
        <dbReference type="EMBL" id="KAK1842119.1"/>
    </source>
</evidence>
<name>A0AAD9AAU9_9PEZI</name>
<dbReference type="AlphaFoldDB" id="A0AAD9AAU9"/>
<evidence type="ECO:0000313" key="2">
    <source>
        <dbReference type="Proteomes" id="UP001243330"/>
    </source>
</evidence>
<reference evidence="1" key="1">
    <citation type="submission" date="2023-01" db="EMBL/GenBank/DDBJ databases">
        <title>Colletotrichum chrysophilum M932 genome sequence.</title>
        <authorList>
            <person name="Baroncelli R."/>
        </authorList>
    </citation>
    <scope>NUCLEOTIDE SEQUENCE</scope>
    <source>
        <strain evidence="1">M932</strain>
    </source>
</reference>
<comment type="caution">
    <text evidence="1">The sequence shown here is derived from an EMBL/GenBank/DDBJ whole genome shotgun (WGS) entry which is preliminary data.</text>
</comment>
<gene>
    <name evidence="1" type="ORF">CCHR01_15264</name>
</gene>
<accession>A0AAD9AAU9</accession>
<protein>
    <submittedName>
        <fullName evidence="1">Uncharacterized protein</fullName>
    </submittedName>
</protein>